<protein>
    <submittedName>
        <fullName evidence="2">Uncharacterized protein</fullName>
    </submittedName>
</protein>
<evidence type="ECO:0000313" key="3">
    <source>
        <dbReference type="Proteomes" id="UP001058974"/>
    </source>
</evidence>
<proteinExistence type="predicted"/>
<feature type="compositionally biased region" description="Low complexity" evidence="1">
    <location>
        <begin position="138"/>
        <end position="147"/>
    </location>
</feature>
<accession>A0A9D5ACJ3</accession>
<organism evidence="2 3">
    <name type="scientific">Pisum sativum</name>
    <name type="common">Garden pea</name>
    <name type="synonym">Lathyrus oleraceus</name>
    <dbReference type="NCBI Taxonomy" id="3888"/>
    <lineage>
        <taxon>Eukaryota</taxon>
        <taxon>Viridiplantae</taxon>
        <taxon>Streptophyta</taxon>
        <taxon>Embryophyta</taxon>
        <taxon>Tracheophyta</taxon>
        <taxon>Spermatophyta</taxon>
        <taxon>Magnoliopsida</taxon>
        <taxon>eudicotyledons</taxon>
        <taxon>Gunneridae</taxon>
        <taxon>Pentapetalae</taxon>
        <taxon>rosids</taxon>
        <taxon>fabids</taxon>
        <taxon>Fabales</taxon>
        <taxon>Fabaceae</taxon>
        <taxon>Papilionoideae</taxon>
        <taxon>50 kb inversion clade</taxon>
        <taxon>NPAAA clade</taxon>
        <taxon>Hologalegina</taxon>
        <taxon>IRL clade</taxon>
        <taxon>Fabeae</taxon>
        <taxon>Lathyrus</taxon>
    </lineage>
</organism>
<comment type="caution">
    <text evidence="2">The sequence shown here is derived from an EMBL/GenBank/DDBJ whole genome shotgun (WGS) entry which is preliminary data.</text>
</comment>
<evidence type="ECO:0000313" key="2">
    <source>
        <dbReference type="EMBL" id="KAI5403314.1"/>
    </source>
</evidence>
<keyword evidence="3" id="KW-1185">Reference proteome</keyword>
<dbReference type="Gramene" id="Psat05G0075900-T1">
    <property type="protein sequence ID" value="KAI5403314.1"/>
    <property type="gene ID" value="KIW84_050759"/>
</dbReference>
<dbReference type="Proteomes" id="UP001058974">
    <property type="component" value="Chromosome 5"/>
</dbReference>
<feature type="compositionally biased region" description="Polar residues" evidence="1">
    <location>
        <begin position="128"/>
        <end position="137"/>
    </location>
</feature>
<dbReference type="AlphaFoldDB" id="A0A9D5ACJ3"/>
<gene>
    <name evidence="2" type="ORF">KIW84_050759</name>
</gene>
<name>A0A9D5ACJ3_PEA</name>
<dbReference type="EMBL" id="JAMSHJ010000005">
    <property type="protein sequence ID" value="KAI5403314.1"/>
    <property type="molecule type" value="Genomic_DNA"/>
</dbReference>
<reference evidence="2 3" key="1">
    <citation type="journal article" date="2022" name="Nat. Genet.">
        <title>Improved pea reference genome and pan-genome highlight genomic features and evolutionary characteristics.</title>
        <authorList>
            <person name="Yang T."/>
            <person name="Liu R."/>
            <person name="Luo Y."/>
            <person name="Hu S."/>
            <person name="Wang D."/>
            <person name="Wang C."/>
            <person name="Pandey M.K."/>
            <person name="Ge S."/>
            <person name="Xu Q."/>
            <person name="Li N."/>
            <person name="Li G."/>
            <person name="Huang Y."/>
            <person name="Saxena R.K."/>
            <person name="Ji Y."/>
            <person name="Li M."/>
            <person name="Yan X."/>
            <person name="He Y."/>
            <person name="Liu Y."/>
            <person name="Wang X."/>
            <person name="Xiang C."/>
            <person name="Varshney R.K."/>
            <person name="Ding H."/>
            <person name="Gao S."/>
            <person name="Zong X."/>
        </authorList>
    </citation>
    <scope>NUCLEOTIDE SEQUENCE [LARGE SCALE GENOMIC DNA]</scope>
    <source>
        <strain evidence="2 3">cv. Zhongwan 6</strain>
    </source>
</reference>
<feature type="region of interest" description="Disordered" evidence="1">
    <location>
        <begin position="128"/>
        <end position="147"/>
    </location>
</feature>
<sequence>MVKGVSLITVVNLKLKLMELWPSIRQWGVISLGKGFFKFAFSSLEYVHRVRYVNAWNLNSEKEFVDAIQIEEVIRETQAIVQYKKDKVKDFLEKSWANMADLTDEEDLEEDINPKLEFQLSTLKIRNKTSKAQNNTRSSSSQSKSSL</sequence>
<evidence type="ECO:0000256" key="1">
    <source>
        <dbReference type="SAM" id="MobiDB-lite"/>
    </source>
</evidence>